<reference evidence="10 12" key="2">
    <citation type="journal article" date="2013" name="Nature">
        <title>Insights into bilaterian evolution from three spiralian genomes.</title>
        <authorList>
            <person name="Simakov O."/>
            <person name="Marletaz F."/>
            <person name="Cho S.J."/>
            <person name="Edsinger-Gonzales E."/>
            <person name="Havlak P."/>
            <person name="Hellsten U."/>
            <person name="Kuo D.H."/>
            <person name="Larsson T."/>
            <person name="Lv J."/>
            <person name="Arendt D."/>
            <person name="Savage R."/>
            <person name="Osoegawa K."/>
            <person name="de Jong P."/>
            <person name="Grimwood J."/>
            <person name="Chapman J.A."/>
            <person name="Shapiro H."/>
            <person name="Aerts A."/>
            <person name="Otillar R.P."/>
            <person name="Terry A.Y."/>
            <person name="Boore J.L."/>
            <person name="Grigoriev I.V."/>
            <person name="Lindberg D.R."/>
            <person name="Seaver E.C."/>
            <person name="Weisblat D.A."/>
            <person name="Putnam N.H."/>
            <person name="Rokhsar D.S."/>
        </authorList>
    </citation>
    <scope>NUCLEOTIDE SEQUENCE</scope>
    <source>
        <strain evidence="10 12">I ESC-2004</strain>
    </source>
</reference>
<dbReference type="EMBL" id="KB301027">
    <property type="protein sequence ID" value="ELU05998.1"/>
    <property type="molecule type" value="Genomic_DNA"/>
</dbReference>
<evidence type="ECO:0000256" key="3">
    <source>
        <dbReference type="ARBA" id="ARBA00022989"/>
    </source>
</evidence>
<keyword evidence="6" id="KW-0675">Receptor</keyword>
<dbReference type="EnsemblMetazoa" id="CapteT208609">
    <property type="protein sequence ID" value="CapteP208609"/>
    <property type="gene ID" value="CapteG208609"/>
</dbReference>
<evidence type="ECO:0000256" key="5">
    <source>
        <dbReference type="ARBA" id="ARBA00023136"/>
    </source>
</evidence>
<name>R7UIS3_CAPTE</name>
<dbReference type="GO" id="GO:0005886">
    <property type="term" value="C:plasma membrane"/>
    <property type="evidence" value="ECO:0007669"/>
    <property type="project" value="TreeGrafter"/>
</dbReference>
<evidence type="ECO:0000259" key="9">
    <source>
        <dbReference type="PROSITE" id="PS50262"/>
    </source>
</evidence>
<dbReference type="PRINTS" id="PR00237">
    <property type="entry name" value="GPCRRHODOPSN"/>
</dbReference>
<dbReference type="EMBL" id="AMQN01007622">
    <property type="status" value="NOT_ANNOTATED_CDS"/>
    <property type="molecule type" value="Genomic_DNA"/>
</dbReference>
<feature type="transmembrane region" description="Helical" evidence="8">
    <location>
        <begin position="122"/>
        <end position="145"/>
    </location>
</feature>
<sequence>MESSQHANASTGILTYGSPILIIPGVIGNLFCLVVLQQKYYRRTTFGFLLSALALADTGVLLTGLLRLWILQIGNTDVRCLSRIGCKVHVFFTYFFPQLSSWMIVLVTLERTLGLMQRCRRFLTFNVVVLTWMATTLLIVFAAQYPTIVHSLETPHGLGLPDNFTVCIPHQQERLFGDVYSWIDFVFVVFIPFVIIVICNGVIIHNKVKTNKRFSSKIMMLLSMCAVFILTTIPRSVYFLGLPWDGVNTDRKSLFYSSCIIIYNTSNAVNFLLYSVASRKFRTTTRSLFWSNREELQEESVDEDEGQYFVN</sequence>
<keyword evidence="4" id="KW-0297">G-protein coupled receptor</keyword>
<evidence type="ECO:0000256" key="2">
    <source>
        <dbReference type="ARBA" id="ARBA00022692"/>
    </source>
</evidence>
<dbReference type="InterPro" id="IPR017452">
    <property type="entry name" value="GPCR_Rhodpsn_7TM"/>
</dbReference>
<keyword evidence="5 8" id="KW-0472">Membrane</keyword>
<dbReference type="STRING" id="283909.R7UIS3"/>
<keyword evidence="12" id="KW-1185">Reference proteome</keyword>
<reference evidence="11" key="3">
    <citation type="submission" date="2015-06" db="UniProtKB">
        <authorList>
            <consortium name="EnsemblMetazoa"/>
        </authorList>
    </citation>
    <scope>IDENTIFICATION</scope>
</reference>
<dbReference type="OMA" id="YWIRRAF"/>
<evidence type="ECO:0000256" key="4">
    <source>
        <dbReference type="ARBA" id="ARBA00023040"/>
    </source>
</evidence>
<feature type="transmembrane region" description="Helical" evidence="8">
    <location>
        <begin position="13"/>
        <end position="36"/>
    </location>
</feature>
<reference evidence="12" key="1">
    <citation type="submission" date="2012-12" db="EMBL/GenBank/DDBJ databases">
        <authorList>
            <person name="Hellsten U."/>
            <person name="Grimwood J."/>
            <person name="Chapman J.A."/>
            <person name="Shapiro H."/>
            <person name="Aerts A."/>
            <person name="Otillar R.P."/>
            <person name="Terry A.Y."/>
            <person name="Boore J.L."/>
            <person name="Simakov O."/>
            <person name="Marletaz F."/>
            <person name="Cho S.-J."/>
            <person name="Edsinger-Gonzales E."/>
            <person name="Havlak P."/>
            <person name="Kuo D.-H."/>
            <person name="Larsson T."/>
            <person name="Lv J."/>
            <person name="Arendt D."/>
            <person name="Savage R."/>
            <person name="Osoegawa K."/>
            <person name="de Jong P."/>
            <person name="Lindberg D.R."/>
            <person name="Seaver E.C."/>
            <person name="Weisblat D.A."/>
            <person name="Putnam N.H."/>
            <person name="Grigoriev I.V."/>
            <person name="Rokhsar D.S."/>
        </authorList>
    </citation>
    <scope>NUCLEOTIDE SEQUENCE</scope>
    <source>
        <strain evidence="12">I ESC-2004</strain>
    </source>
</reference>
<evidence type="ECO:0000313" key="11">
    <source>
        <dbReference type="EnsemblMetazoa" id="CapteP208609"/>
    </source>
</evidence>
<accession>R7UIS3</accession>
<gene>
    <name evidence="10" type="ORF">CAPTEDRAFT_208609</name>
</gene>
<dbReference type="AlphaFoldDB" id="R7UIS3"/>
<feature type="transmembrane region" description="Helical" evidence="8">
    <location>
        <begin position="185"/>
        <end position="206"/>
    </location>
</feature>
<dbReference type="Proteomes" id="UP000014760">
    <property type="component" value="Unassembled WGS sequence"/>
</dbReference>
<dbReference type="Gene3D" id="1.20.1070.10">
    <property type="entry name" value="Rhodopsin 7-helix transmembrane proteins"/>
    <property type="match status" value="1"/>
</dbReference>
<evidence type="ECO:0000256" key="6">
    <source>
        <dbReference type="ARBA" id="ARBA00023170"/>
    </source>
</evidence>
<dbReference type="GO" id="GO:0004930">
    <property type="term" value="F:G protein-coupled receptor activity"/>
    <property type="evidence" value="ECO:0007669"/>
    <property type="project" value="UniProtKB-KW"/>
</dbReference>
<feature type="transmembrane region" description="Helical" evidence="8">
    <location>
        <begin position="48"/>
        <end position="70"/>
    </location>
</feature>
<comment type="subcellular location">
    <subcellularLocation>
        <location evidence="1">Membrane</location>
        <topology evidence="1">Multi-pass membrane protein</topology>
    </subcellularLocation>
</comment>
<dbReference type="PANTHER" id="PTHR24243">
    <property type="entry name" value="G-PROTEIN COUPLED RECEPTOR"/>
    <property type="match status" value="1"/>
</dbReference>
<organism evidence="10">
    <name type="scientific">Capitella teleta</name>
    <name type="common">Polychaete worm</name>
    <dbReference type="NCBI Taxonomy" id="283909"/>
    <lineage>
        <taxon>Eukaryota</taxon>
        <taxon>Metazoa</taxon>
        <taxon>Spiralia</taxon>
        <taxon>Lophotrochozoa</taxon>
        <taxon>Annelida</taxon>
        <taxon>Polychaeta</taxon>
        <taxon>Sedentaria</taxon>
        <taxon>Scolecida</taxon>
        <taxon>Capitellidae</taxon>
        <taxon>Capitella</taxon>
    </lineage>
</organism>
<evidence type="ECO:0000313" key="10">
    <source>
        <dbReference type="EMBL" id="ELU05998.1"/>
    </source>
</evidence>
<evidence type="ECO:0000256" key="8">
    <source>
        <dbReference type="SAM" id="Phobius"/>
    </source>
</evidence>
<dbReference type="PANTHER" id="PTHR24243:SF230">
    <property type="entry name" value="G-PROTEIN COUPLED RECEPTORS FAMILY 1 PROFILE DOMAIN-CONTAINING PROTEIN"/>
    <property type="match status" value="1"/>
</dbReference>
<feature type="transmembrane region" description="Helical" evidence="8">
    <location>
        <begin position="218"/>
        <end position="242"/>
    </location>
</feature>
<dbReference type="PROSITE" id="PS50262">
    <property type="entry name" value="G_PROTEIN_RECEP_F1_2"/>
    <property type="match status" value="1"/>
</dbReference>
<dbReference type="HOGENOM" id="CLU_009579_24_0_1"/>
<feature type="transmembrane region" description="Helical" evidence="8">
    <location>
        <begin position="90"/>
        <end position="110"/>
    </location>
</feature>
<evidence type="ECO:0000313" key="12">
    <source>
        <dbReference type="Proteomes" id="UP000014760"/>
    </source>
</evidence>
<evidence type="ECO:0000256" key="7">
    <source>
        <dbReference type="ARBA" id="ARBA00023224"/>
    </source>
</evidence>
<dbReference type="OrthoDB" id="9983318at2759"/>
<feature type="domain" description="G-protein coupled receptors family 1 profile" evidence="9">
    <location>
        <begin position="28"/>
        <end position="274"/>
    </location>
</feature>
<feature type="transmembrane region" description="Helical" evidence="8">
    <location>
        <begin position="254"/>
        <end position="277"/>
    </location>
</feature>
<keyword evidence="7" id="KW-0807">Transducer</keyword>
<dbReference type="InterPro" id="IPR000276">
    <property type="entry name" value="GPCR_Rhodpsn"/>
</dbReference>
<dbReference type="Pfam" id="PF00001">
    <property type="entry name" value="7tm_1"/>
    <property type="match status" value="1"/>
</dbReference>
<protein>
    <recommendedName>
        <fullName evidence="9">G-protein coupled receptors family 1 profile domain-containing protein</fullName>
    </recommendedName>
</protein>
<keyword evidence="3 8" id="KW-1133">Transmembrane helix</keyword>
<dbReference type="SUPFAM" id="SSF81321">
    <property type="entry name" value="Family A G protein-coupled receptor-like"/>
    <property type="match status" value="1"/>
</dbReference>
<proteinExistence type="predicted"/>
<keyword evidence="2 8" id="KW-0812">Transmembrane</keyword>
<evidence type="ECO:0000256" key="1">
    <source>
        <dbReference type="ARBA" id="ARBA00004141"/>
    </source>
</evidence>